<feature type="chain" id="PRO_5032748347" evidence="2">
    <location>
        <begin position="16"/>
        <end position="312"/>
    </location>
</feature>
<name>A0A834J1Z6_RHYFE</name>
<sequence length="312" mass="33012">MNSLTLLFLWVPVNAFPSTWIQKITKDAPPYDDDNSLTKYEVDFEDLDIYFKGNLTDNKTINYTKKIIPFSTEFSQNDLSVENNLTSTTQISTKKERIDPVLQNRTTLPDETRNPRQEDASSEEESSEEEDGNMITGLISSFLSGLSRPDGGVDLDAIVGLLGSLSTQNPDGSYDFSGLTELLRSFFGGTDGGGSDIGAFAGSLVGAIIKGIANPPGAKGAGILSGKIVTGILPALSGPPDGDDSMTSTKAPQLDSGSFITGFLKTVLGSGGNGTTEGGKKQSTFTLIKLVFSAITGVFSSASSLSSKSDWK</sequence>
<reference evidence="3" key="1">
    <citation type="submission" date="2020-08" db="EMBL/GenBank/DDBJ databases">
        <title>Genome sequencing and assembly of the red palm weevil Rhynchophorus ferrugineus.</title>
        <authorList>
            <person name="Dias G.B."/>
            <person name="Bergman C.M."/>
            <person name="Manee M."/>
        </authorList>
    </citation>
    <scope>NUCLEOTIDE SEQUENCE</scope>
    <source>
        <strain evidence="3">AA-2017</strain>
        <tissue evidence="3">Whole larva</tissue>
    </source>
</reference>
<feature type="region of interest" description="Disordered" evidence="1">
    <location>
        <begin position="92"/>
        <end position="133"/>
    </location>
</feature>
<dbReference type="EMBL" id="JAACXV010000047">
    <property type="protein sequence ID" value="KAF7285687.1"/>
    <property type="molecule type" value="Genomic_DNA"/>
</dbReference>
<organism evidence="3 4">
    <name type="scientific">Rhynchophorus ferrugineus</name>
    <name type="common">Red palm weevil</name>
    <name type="synonym">Curculio ferrugineus</name>
    <dbReference type="NCBI Taxonomy" id="354439"/>
    <lineage>
        <taxon>Eukaryota</taxon>
        <taxon>Metazoa</taxon>
        <taxon>Ecdysozoa</taxon>
        <taxon>Arthropoda</taxon>
        <taxon>Hexapoda</taxon>
        <taxon>Insecta</taxon>
        <taxon>Pterygota</taxon>
        <taxon>Neoptera</taxon>
        <taxon>Endopterygota</taxon>
        <taxon>Coleoptera</taxon>
        <taxon>Polyphaga</taxon>
        <taxon>Cucujiformia</taxon>
        <taxon>Curculionidae</taxon>
        <taxon>Dryophthorinae</taxon>
        <taxon>Rhynchophorus</taxon>
    </lineage>
</organism>
<feature type="compositionally biased region" description="Basic and acidic residues" evidence="1">
    <location>
        <begin position="108"/>
        <end position="119"/>
    </location>
</feature>
<accession>A0A834J1Z6</accession>
<keyword evidence="2" id="KW-0732">Signal</keyword>
<evidence type="ECO:0000313" key="4">
    <source>
        <dbReference type="Proteomes" id="UP000625711"/>
    </source>
</evidence>
<dbReference type="OrthoDB" id="6758671at2759"/>
<dbReference type="AlphaFoldDB" id="A0A834J1Z6"/>
<feature type="compositionally biased region" description="Acidic residues" evidence="1">
    <location>
        <begin position="120"/>
        <end position="132"/>
    </location>
</feature>
<proteinExistence type="predicted"/>
<feature type="signal peptide" evidence="2">
    <location>
        <begin position="1"/>
        <end position="15"/>
    </location>
</feature>
<dbReference type="Proteomes" id="UP000625711">
    <property type="component" value="Unassembled WGS sequence"/>
</dbReference>
<gene>
    <name evidence="3" type="ORF">GWI33_010182</name>
</gene>
<comment type="caution">
    <text evidence="3">The sequence shown here is derived from an EMBL/GenBank/DDBJ whole genome shotgun (WGS) entry which is preliminary data.</text>
</comment>
<protein>
    <submittedName>
        <fullName evidence="3">Uncharacterized protein</fullName>
    </submittedName>
</protein>
<keyword evidence="4" id="KW-1185">Reference proteome</keyword>
<evidence type="ECO:0000313" key="3">
    <source>
        <dbReference type="EMBL" id="KAF7285687.1"/>
    </source>
</evidence>
<evidence type="ECO:0000256" key="2">
    <source>
        <dbReference type="SAM" id="SignalP"/>
    </source>
</evidence>
<evidence type="ECO:0000256" key="1">
    <source>
        <dbReference type="SAM" id="MobiDB-lite"/>
    </source>
</evidence>